<comment type="caution">
    <text evidence="1">The sequence shown here is derived from an EMBL/GenBank/DDBJ whole genome shotgun (WGS) entry which is preliminary data.</text>
</comment>
<name>A0AC61S1T2_9FIRM</name>
<proteinExistence type="predicted"/>
<organism evidence="1 2">
    <name type="scientific">Petralouisia muris</name>
    <dbReference type="NCBI Taxonomy" id="3032872"/>
    <lineage>
        <taxon>Bacteria</taxon>
        <taxon>Bacillati</taxon>
        <taxon>Bacillota</taxon>
        <taxon>Clostridia</taxon>
        <taxon>Lachnospirales</taxon>
        <taxon>Lachnospiraceae</taxon>
        <taxon>Petralouisia</taxon>
    </lineage>
</organism>
<accession>A0AC61S1T2</accession>
<dbReference type="EMBL" id="SRYA01000001">
    <property type="protein sequence ID" value="TGY98237.1"/>
    <property type="molecule type" value="Genomic_DNA"/>
</dbReference>
<sequence>MILHEKIHIRLGHLWFYFLWDLLRCLLWPNPFLTLCTGYFRQDLEDIGNLGGASVILWLFGLTNKPELSVLAGSAC</sequence>
<reference evidence="1" key="1">
    <citation type="submission" date="2019-04" db="EMBL/GenBank/DDBJ databases">
        <title>Microbes associate with the intestines of laboratory mice.</title>
        <authorList>
            <person name="Navarre W."/>
            <person name="Wong E."/>
            <person name="Huang K."/>
            <person name="Tropini C."/>
            <person name="Ng K."/>
            <person name="Yu B."/>
        </authorList>
    </citation>
    <scope>NUCLEOTIDE SEQUENCE</scope>
    <source>
        <strain evidence="1">NM01_1-7b</strain>
    </source>
</reference>
<dbReference type="Proteomes" id="UP000304953">
    <property type="component" value="Unassembled WGS sequence"/>
</dbReference>
<gene>
    <name evidence="1" type="ORF">E5329_00165</name>
</gene>
<protein>
    <submittedName>
        <fullName evidence="1">Uncharacterized protein</fullName>
    </submittedName>
</protein>
<keyword evidence="2" id="KW-1185">Reference proteome</keyword>
<evidence type="ECO:0000313" key="1">
    <source>
        <dbReference type="EMBL" id="TGY98237.1"/>
    </source>
</evidence>
<evidence type="ECO:0000313" key="2">
    <source>
        <dbReference type="Proteomes" id="UP000304953"/>
    </source>
</evidence>